<proteinExistence type="predicted"/>
<accession>A0A1I1W5X4</accession>
<gene>
    <name evidence="1" type="ORF">SAMN05216574_101178</name>
</gene>
<keyword evidence="2" id="KW-1185">Reference proteome</keyword>
<dbReference type="Proteomes" id="UP000198589">
    <property type="component" value="Unassembled WGS sequence"/>
</dbReference>
<name>A0A1I1W5X4_9ACTN</name>
<evidence type="ECO:0000313" key="1">
    <source>
        <dbReference type="EMBL" id="SFD88390.1"/>
    </source>
</evidence>
<dbReference type="AlphaFoldDB" id="A0A1I1W5X4"/>
<evidence type="ECO:0000313" key="2">
    <source>
        <dbReference type="Proteomes" id="UP000198589"/>
    </source>
</evidence>
<reference evidence="2" key="1">
    <citation type="submission" date="2016-10" db="EMBL/GenBank/DDBJ databases">
        <authorList>
            <person name="Varghese N."/>
            <person name="Submissions S."/>
        </authorList>
    </citation>
    <scope>NUCLEOTIDE SEQUENCE [LARGE SCALE GENOMIC DNA]</scope>
    <source>
        <strain evidence="2">DSM 46838</strain>
    </source>
</reference>
<dbReference type="EMBL" id="FOND01000001">
    <property type="protein sequence ID" value="SFD88390.1"/>
    <property type="molecule type" value="Genomic_DNA"/>
</dbReference>
<protein>
    <submittedName>
        <fullName evidence="1">Uncharacterized protein</fullName>
    </submittedName>
</protein>
<dbReference type="STRING" id="1798228.SAMN05216574_101178"/>
<organism evidence="1 2">
    <name type="scientific">Blastococcus tunisiensis</name>
    <dbReference type="NCBI Taxonomy" id="1798228"/>
    <lineage>
        <taxon>Bacteria</taxon>
        <taxon>Bacillati</taxon>
        <taxon>Actinomycetota</taxon>
        <taxon>Actinomycetes</taxon>
        <taxon>Geodermatophilales</taxon>
        <taxon>Geodermatophilaceae</taxon>
        <taxon>Blastococcus</taxon>
    </lineage>
</organism>
<sequence>MFQSVAEPTLRLWAQGQELKEMEAMSGGVDREEA</sequence>